<protein>
    <submittedName>
        <fullName evidence="1">Uncharacterized protein</fullName>
    </submittedName>
</protein>
<dbReference type="AlphaFoldDB" id="A0A9W6G1S8"/>
<dbReference type="Proteomes" id="UP001144352">
    <property type="component" value="Unassembled WGS sequence"/>
</dbReference>
<evidence type="ECO:0000313" key="1">
    <source>
        <dbReference type="EMBL" id="GLI38783.1"/>
    </source>
</evidence>
<dbReference type="RefSeq" id="WP_214187586.1">
    <property type="nucleotide sequence ID" value="NZ_BSDS01000002.1"/>
</dbReference>
<accession>A0A9W6G1S8</accession>
<keyword evidence="2" id="KW-1185">Reference proteome</keyword>
<dbReference type="EMBL" id="BSDS01000002">
    <property type="protein sequence ID" value="GLI38783.1"/>
    <property type="molecule type" value="Genomic_DNA"/>
</dbReference>
<comment type="caution">
    <text evidence="1">The sequence shown here is derived from an EMBL/GenBank/DDBJ whole genome shotgun (WGS) entry which is preliminary data.</text>
</comment>
<evidence type="ECO:0000313" key="2">
    <source>
        <dbReference type="Proteomes" id="UP001144352"/>
    </source>
</evidence>
<sequence length="122" mass="14227">MTNIDTTRVTWIDENLKITHDQLTREEARDWLRFMMRDRESFLANAIYGFGRRRQLEQNATVIPGNEVGDFCNEFILKIQLVNRNRRLTVSFPLFELVGRDVLVKFGLIEGHVNTDIIGSAE</sequence>
<proteinExistence type="predicted"/>
<organism evidence="1 2">
    <name type="scientific">Geobacter hydrogenophilus</name>
    <dbReference type="NCBI Taxonomy" id="40983"/>
    <lineage>
        <taxon>Bacteria</taxon>
        <taxon>Pseudomonadati</taxon>
        <taxon>Thermodesulfobacteriota</taxon>
        <taxon>Desulfuromonadia</taxon>
        <taxon>Geobacterales</taxon>
        <taxon>Geobacteraceae</taxon>
        <taxon>Geobacter</taxon>
    </lineage>
</organism>
<name>A0A9W6G1S8_9BACT</name>
<reference evidence="1" key="1">
    <citation type="submission" date="2022-12" db="EMBL/GenBank/DDBJ databases">
        <title>Reference genome sequencing for broad-spectrum identification of bacterial and archaeal isolates by mass spectrometry.</title>
        <authorList>
            <person name="Sekiguchi Y."/>
            <person name="Tourlousse D.M."/>
        </authorList>
    </citation>
    <scope>NUCLEOTIDE SEQUENCE</scope>
    <source>
        <strain evidence="1">H2</strain>
    </source>
</reference>
<gene>
    <name evidence="1" type="ORF">GHYDROH2_22840</name>
</gene>